<reference evidence="1" key="1">
    <citation type="submission" date="2022-10" db="EMBL/GenBank/DDBJ databases">
        <title>The complete genomes of actinobacterial strains from the NBC collection.</title>
        <authorList>
            <person name="Joergensen T.S."/>
            <person name="Alvarez Arevalo M."/>
            <person name="Sterndorff E.B."/>
            <person name="Faurdal D."/>
            <person name="Vuksanovic O."/>
            <person name="Mourched A.-S."/>
            <person name="Charusanti P."/>
            <person name="Shaw S."/>
            <person name="Blin K."/>
            <person name="Weber T."/>
        </authorList>
    </citation>
    <scope>NUCLEOTIDE SEQUENCE</scope>
    <source>
        <strain evidence="1">NBC_00303</strain>
    </source>
</reference>
<evidence type="ECO:0000313" key="2">
    <source>
        <dbReference type="Proteomes" id="UP001432312"/>
    </source>
</evidence>
<accession>A0ABZ1QP25</accession>
<dbReference type="Proteomes" id="UP001432312">
    <property type="component" value="Chromosome"/>
</dbReference>
<name>A0ABZ1QP25_9ACTN</name>
<protein>
    <submittedName>
        <fullName evidence="1">Uncharacterized protein</fullName>
    </submittedName>
</protein>
<gene>
    <name evidence="1" type="ORF">OHA91_37420</name>
</gene>
<organism evidence="1 2">
    <name type="scientific">Streptomyces erythrochromogenes</name>
    <dbReference type="NCBI Taxonomy" id="285574"/>
    <lineage>
        <taxon>Bacteria</taxon>
        <taxon>Bacillati</taxon>
        <taxon>Actinomycetota</taxon>
        <taxon>Actinomycetes</taxon>
        <taxon>Kitasatosporales</taxon>
        <taxon>Streptomycetaceae</taxon>
        <taxon>Streptomyces</taxon>
    </lineage>
</organism>
<evidence type="ECO:0000313" key="1">
    <source>
        <dbReference type="EMBL" id="WUN83688.1"/>
    </source>
</evidence>
<proteinExistence type="predicted"/>
<sequence length="52" mass="5381">MGRSALGRGTDGVRAVASLPLPLLTSRRHIDLLRVCSAASPLHHGGPVPARS</sequence>
<dbReference type="GeneID" id="95501858"/>
<keyword evidence="2" id="KW-1185">Reference proteome</keyword>
<dbReference type="EMBL" id="CP108036">
    <property type="protein sequence ID" value="WUN83688.1"/>
    <property type="molecule type" value="Genomic_DNA"/>
</dbReference>
<dbReference type="RefSeq" id="WP_158714791.1">
    <property type="nucleotide sequence ID" value="NZ_CP108036.1"/>
</dbReference>